<protein>
    <submittedName>
        <fullName evidence="1">Uncharacterized protein</fullName>
    </submittedName>
</protein>
<dbReference type="AlphaFoldDB" id="A0A392UXZ2"/>
<dbReference type="EMBL" id="LXQA010980706">
    <property type="protein sequence ID" value="MCI79761.1"/>
    <property type="molecule type" value="Genomic_DNA"/>
</dbReference>
<organism evidence="1 2">
    <name type="scientific">Trifolium medium</name>
    <dbReference type="NCBI Taxonomy" id="97028"/>
    <lineage>
        <taxon>Eukaryota</taxon>
        <taxon>Viridiplantae</taxon>
        <taxon>Streptophyta</taxon>
        <taxon>Embryophyta</taxon>
        <taxon>Tracheophyta</taxon>
        <taxon>Spermatophyta</taxon>
        <taxon>Magnoliopsida</taxon>
        <taxon>eudicotyledons</taxon>
        <taxon>Gunneridae</taxon>
        <taxon>Pentapetalae</taxon>
        <taxon>rosids</taxon>
        <taxon>fabids</taxon>
        <taxon>Fabales</taxon>
        <taxon>Fabaceae</taxon>
        <taxon>Papilionoideae</taxon>
        <taxon>50 kb inversion clade</taxon>
        <taxon>NPAAA clade</taxon>
        <taxon>Hologalegina</taxon>
        <taxon>IRL clade</taxon>
        <taxon>Trifolieae</taxon>
        <taxon>Trifolium</taxon>
    </lineage>
</organism>
<name>A0A392UXZ2_9FABA</name>
<comment type="caution">
    <text evidence="1">The sequence shown here is derived from an EMBL/GenBank/DDBJ whole genome shotgun (WGS) entry which is preliminary data.</text>
</comment>
<reference evidence="1 2" key="1">
    <citation type="journal article" date="2018" name="Front. Plant Sci.">
        <title>Red Clover (Trifolium pratense) and Zigzag Clover (T. medium) - A Picture of Genomic Similarities and Differences.</title>
        <authorList>
            <person name="Dluhosova J."/>
            <person name="Istvanek J."/>
            <person name="Nedelnik J."/>
            <person name="Repkova J."/>
        </authorList>
    </citation>
    <scope>NUCLEOTIDE SEQUENCE [LARGE SCALE GENOMIC DNA]</scope>
    <source>
        <strain evidence="2">cv. 10/8</strain>
        <tissue evidence="1">Leaf</tissue>
    </source>
</reference>
<keyword evidence="2" id="KW-1185">Reference proteome</keyword>
<evidence type="ECO:0000313" key="2">
    <source>
        <dbReference type="Proteomes" id="UP000265520"/>
    </source>
</evidence>
<dbReference type="Proteomes" id="UP000265520">
    <property type="component" value="Unassembled WGS sequence"/>
</dbReference>
<proteinExistence type="predicted"/>
<evidence type="ECO:0000313" key="1">
    <source>
        <dbReference type="EMBL" id="MCI79761.1"/>
    </source>
</evidence>
<accession>A0A392UXZ2</accession>
<feature type="non-terminal residue" evidence="1">
    <location>
        <position position="45"/>
    </location>
</feature>
<sequence length="45" mass="5461">MRYLQRDELPPEREDAFKIKKRVVWYSIAGDKLYKRGISFPMLLC</sequence>